<proteinExistence type="predicted"/>
<name>A0A8J3SKP0_9ACTN</name>
<accession>A0A8J3SKP0</accession>
<sequence length="488" mass="53051">MGRGVAGGVSEISRLRRYVPERQDLRVRWRLSVTEFLFTPLLMVLGSVALAVGAVLIDLSSPEWPAGLRETFVRLFPHENLISTLRVIATGLVTVTTLTLSALMVAISHTATTVAPVVFDQFLRRRANQAYFGYVAGCATYTYLVMAVMRPHWAGVGALLALVLAAGALVLLVFMGYAMIDQMRPTSVVRSIQELAFRARLRQLPLLARSRTRPRLTGDSVPVTTQATGYVVDISTARLQELLAPTGEEVEVAFQVRIGDLLAYGDTVARIHGGTEQQRRHVADRVLGCVTIDRIRNADVDPDHAVEQLGNVAWAATSTRQNPDVALASVGALRDLSARCAAAGVPDAEVYGGPLPVVYDDAMQRRIVAALVDLVVVSTSSRQHQTCAVALSTLAEILPQLDDRDRDVAVLSLQRALPATLSHVASVEMGRGLARLRAAFDAIGREDMADQVRDMGPRLVRENGLGDGDLIDHLDDLDITGPRPFRYR</sequence>
<dbReference type="EMBL" id="BOOJ01000062">
    <property type="protein sequence ID" value="GIH96173.1"/>
    <property type="molecule type" value="Genomic_DNA"/>
</dbReference>
<feature type="transmembrane region" description="Helical" evidence="1">
    <location>
        <begin position="131"/>
        <end position="149"/>
    </location>
</feature>
<reference evidence="2 3" key="1">
    <citation type="submission" date="2021-01" db="EMBL/GenBank/DDBJ databases">
        <title>Whole genome shotgun sequence of Planobispora siamensis NBRC 107568.</title>
        <authorList>
            <person name="Komaki H."/>
            <person name="Tamura T."/>
        </authorList>
    </citation>
    <scope>NUCLEOTIDE SEQUENCE [LARGE SCALE GENOMIC DNA]</scope>
    <source>
        <strain evidence="2 3">NBRC 107568</strain>
    </source>
</reference>
<keyword evidence="1" id="KW-0812">Transmembrane</keyword>
<feature type="transmembrane region" description="Helical" evidence="1">
    <location>
        <begin position="36"/>
        <end position="57"/>
    </location>
</feature>
<protein>
    <recommendedName>
        <fullName evidence="4">DUF2254 domain-containing protein</fullName>
    </recommendedName>
</protein>
<evidence type="ECO:0000256" key="1">
    <source>
        <dbReference type="SAM" id="Phobius"/>
    </source>
</evidence>
<feature type="transmembrane region" description="Helical" evidence="1">
    <location>
        <begin position="87"/>
        <end position="119"/>
    </location>
</feature>
<evidence type="ECO:0000313" key="3">
    <source>
        <dbReference type="Proteomes" id="UP000619788"/>
    </source>
</evidence>
<dbReference type="InterPro" id="IPR018723">
    <property type="entry name" value="DUF2254_membrane"/>
</dbReference>
<evidence type="ECO:0008006" key="4">
    <source>
        <dbReference type="Google" id="ProtNLM"/>
    </source>
</evidence>
<organism evidence="2 3">
    <name type="scientific">Planobispora siamensis</name>
    <dbReference type="NCBI Taxonomy" id="936338"/>
    <lineage>
        <taxon>Bacteria</taxon>
        <taxon>Bacillati</taxon>
        <taxon>Actinomycetota</taxon>
        <taxon>Actinomycetes</taxon>
        <taxon>Streptosporangiales</taxon>
        <taxon>Streptosporangiaceae</taxon>
        <taxon>Planobispora</taxon>
    </lineage>
</organism>
<dbReference type="AlphaFoldDB" id="A0A8J3SKP0"/>
<keyword evidence="1" id="KW-0472">Membrane</keyword>
<keyword evidence="3" id="KW-1185">Reference proteome</keyword>
<feature type="transmembrane region" description="Helical" evidence="1">
    <location>
        <begin position="155"/>
        <end position="180"/>
    </location>
</feature>
<dbReference type="Proteomes" id="UP000619788">
    <property type="component" value="Unassembled WGS sequence"/>
</dbReference>
<gene>
    <name evidence="2" type="ORF">Psi01_68030</name>
</gene>
<dbReference type="Pfam" id="PF10011">
    <property type="entry name" value="DUF2254"/>
    <property type="match status" value="1"/>
</dbReference>
<evidence type="ECO:0000313" key="2">
    <source>
        <dbReference type="EMBL" id="GIH96173.1"/>
    </source>
</evidence>
<keyword evidence="1" id="KW-1133">Transmembrane helix</keyword>
<comment type="caution">
    <text evidence="2">The sequence shown here is derived from an EMBL/GenBank/DDBJ whole genome shotgun (WGS) entry which is preliminary data.</text>
</comment>